<dbReference type="GO" id="GO:0030163">
    <property type="term" value="P:protein catabolic process"/>
    <property type="evidence" value="ECO:0007669"/>
    <property type="project" value="TreeGrafter"/>
</dbReference>
<evidence type="ECO:0000313" key="3">
    <source>
        <dbReference type="Proteomes" id="UP000271241"/>
    </source>
</evidence>
<dbReference type="EMBL" id="KZ993017">
    <property type="protein sequence ID" value="RKP05846.1"/>
    <property type="molecule type" value="Genomic_DNA"/>
</dbReference>
<accession>A0A4P9XJF0</accession>
<name>A0A4P9XJF0_9FUNG</name>
<dbReference type="PANTHER" id="PTHR11750:SF26">
    <property type="entry name" value="PROTEIN N-TERMINAL AMIDASE"/>
    <property type="match status" value="1"/>
</dbReference>
<dbReference type="Gene3D" id="3.60.110.10">
    <property type="entry name" value="Carbon-nitrogen hydrolase"/>
    <property type="match status" value="1"/>
</dbReference>
<keyword evidence="2" id="KW-0378">Hydrolase</keyword>
<dbReference type="GO" id="GO:0070773">
    <property type="term" value="F:protein-N-terminal glutamine amidohydrolase activity"/>
    <property type="evidence" value="ECO:0007669"/>
    <property type="project" value="InterPro"/>
</dbReference>
<organism evidence="2 3">
    <name type="scientific">Thamnocephalis sphaerospora</name>
    <dbReference type="NCBI Taxonomy" id="78915"/>
    <lineage>
        <taxon>Eukaryota</taxon>
        <taxon>Fungi</taxon>
        <taxon>Fungi incertae sedis</taxon>
        <taxon>Zoopagomycota</taxon>
        <taxon>Zoopagomycotina</taxon>
        <taxon>Zoopagomycetes</taxon>
        <taxon>Zoopagales</taxon>
        <taxon>Sigmoideomycetaceae</taxon>
        <taxon>Thamnocephalis</taxon>
    </lineage>
</organism>
<dbReference type="Proteomes" id="UP000271241">
    <property type="component" value="Unassembled WGS sequence"/>
</dbReference>
<sequence>MRLIGYMFSDREDVAPYAEDAHDGDTVRWASEQARRLHAYVIVGYPERVRGENGEADCFYNSACVVNRAGHLVHTYRKAYLFETDLTWASWSSDGFSVLDLDGIGRVGIGICMDLNHDMRADNFSDLAFAAYHKAAEVDLVLILMNWLVSPEQCDSSSDDISSNGDSSIHDHKQHPDWRNVYYWVRRLNPLLEASDNRKVDVVACNRTGVE</sequence>
<dbReference type="OrthoDB" id="201515at2759"/>
<protein>
    <submittedName>
        <fullName evidence="2">Carbon-nitrogen hydrolase</fullName>
    </submittedName>
</protein>
<proteinExistence type="predicted"/>
<dbReference type="GO" id="GO:0008418">
    <property type="term" value="F:protein-N-terminal asparagine amidohydrolase activity"/>
    <property type="evidence" value="ECO:0007669"/>
    <property type="project" value="InterPro"/>
</dbReference>
<dbReference type="STRING" id="78915.A0A4P9XJF0"/>
<dbReference type="PROSITE" id="PS50263">
    <property type="entry name" value="CN_HYDROLASE"/>
    <property type="match status" value="1"/>
</dbReference>
<feature type="domain" description="CN hydrolase" evidence="1">
    <location>
        <begin position="1"/>
        <end position="211"/>
    </location>
</feature>
<dbReference type="InterPro" id="IPR039703">
    <property type="entry name" value="Nta1"/>
</dbReference>
<dbReference type="PANTHER" id="PTHR11750">
    <property type="entry name" value="PROTEIN N-TERMINAL AMIDASE"/>
    <property type="match status" value="1"/>
</dbReference>
<evidence type="ECO:0000313" key="2">
    <source>
        <dbReference type="EMBL" id="RKP05846.1"/>
    </source>
</evidence>
<reference evidence="3" key="1">
    <citation type="journal article" date="2018" name="Nat. Microbiol.">
        <title>Leveraging single-cell genomics to expand the fungal tree of life.</title>
        <authorList>
            <person name="Ahrendt S.R."/>
            <person name="Quandt C.A."/>
            <person name="Ciobanu D."/>
            <person name="Clum A."/>
            <person name="Salamov A."/>
            <person name="Andreopoulos B."/>
            <person name="Cheng J.F."/>
            <person name="Woyke T."/>
            <person name="Pelin A."/>
            <person name="Henrissat B."/>
            <person name="Reynolds N.K."/>
            <person name="Benny G.L."/>
            <person name="Smith M.E."/>
            <person name="James T.Y."/>
            <person name="Grigoriev I.V."/>
        </authorList>
    </citation>
    <scope>NUCLEOTIDE SEQUENCE [LARGE SCALE GENOMIC DNA]</scope>
    <source>
        <strain evidence="3">RSA 1356</strain>
    </source>
</reference>
<dbReference type="InterPro" id="IPR036526">
    <property type="entry name" value="C-N_Hydrolase_sf"/>
</dbReference>
<dbReference type="Pfam" id="PF00795">
    <property type="entry name" value="CN_hydrolase"/>
    <property type="match status" value="1"/>
</dbReference>
<dbReference type="InterPro" id="IPR003010">
    <property type="entry name" value="C-N_Hydrolase"/>
</dbReference>
<dbReference type="SUPFAM" id="SSF56317">
    <property type="entry name" value="Carbon-nitrogen hydrolase"/>
    <property type="match status" value="1"/>
</dbReference>
<dbReference type="AlphaFoldDB" id="A0A4P9XJF0"/>
<feature type="non-terminal residue" evidence="2">
    <location>
        <position position="211"/>
    </location>
</feature>
<evidence type="ECO:0000259" key="1">
    <source>
        <dbReference type="PROSITE" id="PS50263"/>
    </source>
</evidence>
<gene>
    <name evidence="2" type="ORF">THASP1DRAFT_9481</name>
</gene>
<keyword evidence="3" id="KW-1185">Reference proteome</keyword>